<dbReference type="PANTHER" id="PTHR36205:SF1">
    <property type="entry name" value="MAJOR FACILITATOR SUPERFAMILY TRANSPORTER"/>
    <property type="match status" value="1"/>
</dbReference>
<feature type="region of interest" description="Disordered" evidence="1">
    <location>
        <begin position="1"/>
        <end position="87"/>
    </location>
</feature>
<dbReference type="InterPro" id="IPR021822">
    <property type="entry name" value="DUF3405"/>
</dbReference>
<evidence type="ECO:0008006" key="4">
    <source>
        <dbReference type="Google" id="ProtNLM"/>
    </source>
</evidence>
<evidence type="ECO:0000313" key="3">
    <source>
        <dbReference type="Proteomes" id="UP001187682"/>
    </source>
</evidence>
<feature type="region of interest" description="Disordered" evidence="1">
    <location>
        <begin position="841"/>
        <end position="860"/>
    </location>
</feature>
<keyword evidence="3" id="KW-1185">Reference proteome</keyword>
<dbReference type="AlphaFoldDB" id="A0AAE8SQL6"/>
<comment type="caution">
    <text evidence="2">The sequence shown here is derived from an EMBL/GenBank/DDBJ whole genome shotgun (WGS) entry which is preliminary data.</text>
</comment>
<name>A0AAE8SQL6_9PEZI</name>
<dbReference type="Pfam" id="PF11885">
    <property type="entry name" value="DUF3405"/>
    <property type="match status" value="1"/>
</dbReference>
<feature type="region of interest" description="Disordered" evidence="1">
    <location>
        <begin position="172"/>
        <end position="212"/>
    </location>
</feature>
<evidence type="ECO:0000256" key="1">
    <source>
        <dbReference type="SAM" id="MobiDB-lite"/>
    </source>
</evidence>
<feature type="compositionally biased region" description="Polar residues" evidence="1">
    <location>
        <begin position="20"/>
        <end position="33"/>
    </location>
</feature>
<dbReference type="PANTHER" id="PTHR36205">
    <property type="entry name" value="CHROMOSOME 19, WHOLE GENOME SHOTGUN SEQUENCE"/>
    <property type="match status" value="1"/>
</dbReference>
<accession>A0AAE8SQL6</accession>
<sequence length="860" mass="96641">MPGLSGVLSLPFRRQGRHNAASSLPTYERLSSPTKERFSEDYDSDYSDVDDLDSFPPSHSSTPTSGGSRQSSLSASSSAMMLPRKRPTVRQRVRRIYPYRLPSRSARCLAVVIVVSLVTMAVTLVRASQADNMRIAQGGYKRPAPPASPPTWERFPLLSRYYGGLRTLVPLDQNEPEYPLPEDIAPPPVAGDQQRQQQQQHRRELPSSKAFASEHPGSIFVKSPEEMNACFLDAENMVTVPAIRYYDGRPSGFPDHVLGSYEDLSLPGDICFDRFGRYGPYGLGYSIRQGGVGRGDLGDTEGASDVWAETAQVDYRRVDWADAQRRCYNANVDRFRPLPTRPAGPRGFYIGESPTSAGDKKREGASEGALAERKPSDTSLQTMARTAVVLRCWDEMEWQVDEIMFVRSLITELSLASGGRYDVHILVQVKDEAKNPIWADSDAYERVIRERIPREFRGLVTLWTQTQMLALYQGIYDLYPKGPDLPVHGSYRGLQMAMQHFAREHAEYEQFWQWEMDIRYTGHYYDFFTKVEGWAREQPRRGLWERGERFYVPSVHGPWEDFKQTTRFQTEGSAATTSADAGGRKGFPGLDALGRVAPKKPIWGPERPADEADWFEPRKDPRPEVETPEQDTAYAWGVGEEADLITFNPMFDPEGTTWGLADDITGYNTTEGRPPRRAAISTASRMSRRLLTTMHRQTALKKQFAFSEMWPATVALQHGYKAVYAPHPEFVDRRWPPAYLAGVLNGGRAGTSGGSRTSVFGQGEHNMHGLSWFYRSDFAAELYRAWLGLASRYTSGEEFELGADESRDGPGVEGMRGGEGRMCLPPMLLHPIKNLGMVVEAPPEEQMAEPEEEPEFDPGS</sequence>
<feature type="compositionally biased region" description="Low complexity" evidence="1">
    <location>
        <begin position="572"/>
        <end position="581"/>
    </location>
</feature>
<reference evidence="2" key="1">
    <citation type="submission" date="2018-03" db="EMBL/GenBank/DDBJ databases">
        <authorList>
            <person name="Guldener U."/>
        </authorList>
    </citation>
    <scope>NUCLEOTIDE SEQUENCE</scope>
</reference>
<feature type="compositionally biased region" description="Low complexity" evidence="1">
    <location>
        <begin position="54"/>
        <end position="82"/>
    </location>
</feature>
<evidence type="ECO:0000313" key="2">
    <source>
        <dbReference type="EMBL" id="SPN96753.1"/>
    </source>
</evidence>
<feature type="compositionally biased region" description="Basic and acidic residues" evidence="1">
    <location>
        <begin position="358"/>
        <end position="376"/>
    </location>
</feature>
<feature type="region of interest" description="Disordered" evidence="1">
    <location>
        <begin position="570"/>
        <end position="629"/>
    </location>
</feature>
<dbReference type="EMBL" id="ONZQ02000001">
    <property type="protein sequence ID" value="SPN96753.1"/>
    <property type="molecule type" value="Genomic_DNA"/>
</dbReference>
<feature type="compositionally biased region" description="Acidic residues" evidence="1">
    <location>
        <begin position="41"/>
        <end position="53"/>
    </location>
</feature>
<gene>
    <name evidence="2" type="ORF">DNG_00273</name>
</gene>
<protein>
    <recommendedName>
        <fullName evidence="4">Major facilitator superfamily transporter</fullName>
    </recommendedName>
</protein>
<dbReference type="Proteomes" id="UP001187682">
    <property type="component" value="Unassembled WGS sequence"/>
</dbReference>
<feature type="compositionally biased region" description="Acidic residues" evidence="1">
    <location>
        <begin position="842"/>
        <end position="860"/>
    </location>
</feature>
<organism evidence="2 3">
    <name type="scientific">Cephalotrichum gorgonifer</name>
    <dbReference type="NCBI Taxonomy" id="2041049"/>
    <lineage>
        <taxon>Eukaryota</taxon>
        <taxon>Fungi</taxon>
        <taxon>Dikarya</taxon>
        <taxon>Ascomycota</taxon>
        <taxon>Pezizomycotina</taxon>
        <taxon>Sordariomycetes</taxon>
        <taxon>Hypocreomycetidae</taxon>
        <taxon>Microascales</taxon>
        <taxon>Microascaceae</taxon>
        <taxon>Cephalotrichum</taxon>
    </lineage>
</organism>
<feature type="region of interest" description="Disordered" evidence="1">
    <location>
        <begin position="346"/>
        <end position="377"/>
    </location>
</feature>
<proteinExistence type="predicted"/>
<feature type="compositionally biased region" description="Basic and acidic residues" evidence="1">
    <location>
        <begin position="607"/>
        <end position="625"/>
    </location>
</feature>